<dbReference type="Proteomes" id="UP001652503">
    <property type="component" value="Unassembled WGS sequence"/>
</dbReference>
<keyword evidence="1" id="KW-0812">Transmembrane</keyword>
<name>A0ABT2Z4W4_9RHOB</name>
<evidence type="ECO:0000313" key="2">
    <source>
        <dbReference type="EMBL" id="MCV2866194.1"/>
    </source>
</evidence>
<dbReference type="EMBL" id="JAOWLA010000016">
    <property type="protein sequence ID" value="MCV2866194.1"/>
    <property type="molecule type" value="Genomic_DNA"/>
</dbReference>
<sequence>MIWELVAMVIAGVGAAGALLLVARIFRWKLPKWAVPATVGLAMFAFAVWNEYDWYPRVRDELPESVRIVSAPGSSAAYQPWTYAFPIVRRFVAIDLGAAIHSETAPRQFVAPVMFVERWAPIRQLPFAFDCEGGRRSDVFPGGRIEDTEWLTPGPEDDLLAAACAGG</sequence>
<keyword evidence="1" id="KW-0472">Membrane</keyword>
<feature type="transmembrane region" description="Helical" evidence="1">
    <location>
        <begin position="6"/>
        <end position="26"/>
    </location>
</feature>
<dbReference type="RefSeq" id="WP_263722725.1">
    <property type="nucleotide sequence ID" value="NZ_JAOWLA010000016.1"/>
</dbReference>
<accession>A0ABT2Z4W4</accession>
<keyword evidence="1" id="KW-1133">Transmembrane helix</keyword>
<proteinExistence type="predicted"/>
<gene>
    <name evidence="2" type="ORF">OE647_15830</name>
</gene>
<evidence type="ECO:0000313" key="3">
    <source>
        <dbReference type="Proteomes" id="UP001652503"/>
    </source>
</evidence>
<reference evidence="2 3" key="1">
    <citation type="submission" date="2022-10" db="EMBL/GenBank/DDBJ databases">
        <title>Defluviimonas sp. nov., isolated from ocean surface water.</title>
        <authorList>
            <person name="He W."/>
            <person name="Wang L."/>
            <person name="Zhang D.-F."/>
        </authorList>
    </citation>
    <scope>NUCLEOTIDE SEQUENCE [LARGE SCALE GENOMIC DNA]</scope>
    <source>
        <strain evidence="2 3">WL0075</strain>
    </source>
</reference>
<evidence type="ECO:0000256" key="1">
    <source>
        <dbReference type="SAM" id="Phobius"/>
    </source>
</evidence>
<keyword evidence="3" id="KW-1185">Reference proteome</keyword>
<organism evidence="2 3">
    <name type="scientific">Albidovulum sediminicola</name>
    <dbReference type="NCBI Taxonomy" id="2984331"/>
    <lineage>
        <taxon>Bacteria</taxon>
        <taxon>Pseudomonadati</taxon>
        <taxon>Pseudomonadota</taxon>
        <taxon>Alphaproteobacteria</taxon>
        <taxon>Rhodobacterales</taxon>
        <taxon>Paracoccaceae</taxon>
        <taxon>Albidovulum</taxon>
    </lineage>
</organism>
<protein>
    <submittedName>
        <fullName evidence="2">Uncharacterized protein</fullName>
    </submittedName>
</protein>
<feature type="transmembrane region" description="Helical" evidence="1">
    <location>
        <begin position="33"/>
        <end position="49"/>
    </location>
</feature>
<comment type="caution">
    <text evidence="2">The sequence shown here is derived from an EMBL/GenBank/DDBJ whole genome shotgun (WGS) entry which is preliminary data.</text>
</comment>